<evidence type="ECO:0000256" key="1">
    <source>
        <dbReference type="SAM" id="MobiDB-lite"/>
    </source>
</evidence>
<sequence>MRFTHALSAFAALSMLVAGGAHAQQKPQQQSKPMCRCACNTSAGVQDGVYDKVAACSAYDGKACSYLGKDNLLHTGSLVGCVDESGGGVASTSTAGVYTPPTKKPPRVAPPVSERPAAVAK</sequence>
<feature type="region of interest" description="Disordered" evidence="1">
    <location>
        <begin position="88"/>
        <end position="121"/>
    </location>
</feature>
<dbReference type="Proteomes" id="UP001549110">
    <property type="component" value="Unassembled WGS sequence"/>
</dbReference>
<reference evidence="3 4" key="1">
    <citation type="submission" date="2024-06" db="EMBL/GenBank/DDBJ databases">
        <title>Genomic Encyclopedia of Type Strains, Phase IV (KMG-IV): sequencing the most valuable type-strain genomes for metagenomic binning, comparative biology and taxonomic classification.</title>
        <authorList>
            <person name="Goeker M."/>
        </authorList>
    </citation>
    <scope>NUCLEOTIDE SEQUENCE [LARGE SCALE GENOMIC DNA]</scope>
    <source>
        <strain evidence="3 4">DSM 17809</strain>
    </source>
</reference>
<keyword evidence="2" id="KW-0732">Signal</keyword>
<organism evidence="3 4">
    <name type="scientific">Phenylobacterium koreense</name>
    <dbReference type="NCBI Taxonomy" id="266125"/>
    <lineage>
        <taxon>Bacteria</taxon>
        <taxon>Pseudomonadati</taxon>
        <taxon>Pseudomonadota</taxon>
        <taxon>Alphaproteobacteria</taxon>
        <taxon>Caulobacterales</taxon>
        <taxon>Caulobacteraceae</taxon>
        <taxon>Phenylobacterium</taxon>
    </lineage>
</organism>
<evidence type="ECO:0000313" key="4">
    <source>
        <dbReference type="Proteomes" id="UP001549110"/>
    </source>
</evidence>
<feature type="chain" id="PRO_5047182967" evidence="2">
    <location>
        <begin position="24"/>
        <end position="121"/>
    </location>
</feature>
<protein>
    <submittedName>
        <fullName evidence="3">Uncharacterized protein</fullName>
    </submittedName>
</protein>
<keyword evidence="4" id="KW-1185">Reference proteome</keyword>
<dbReference type="RefSeq" id="WP_331929979.1">
    <property type="nucleotide sequence ID" value="NZ_JBEPLU010000001.1"/>
</dbReference>
<proteinExistence type="predicted"/>
<feature type="signal peptide" evidence="2">
    <location>
        <begin position="1"/>
        <end position="23"/>
    </location>
</feature>
<gene>
    <name evidence="3" type="ORF">ABID41_000441</name>
</gene>
<name>A0ABV2EE81_9CAUL</name>
<feature type="compositionally biased region" description="Low complexity" evidence="1">
    <location>
        <begin position="90"/>
        <end position="101"/>
    </location>
</feature>
<dbReference type="EMBL" id="JBEPLU010000001">
    <property type="protein sequence ID" value="MET3525346.1"/>
    <property type="molecule type" value="Genomic_DNA"/>
</dbReference>
<evidence type="ECO:0000256" key="2">
    <source>
        <dbReference type="SAM" id="SignalP"/>
    </source>
</evidence>
<accession>A0ABV2EE81</accession>
<comment type="caution">
    <text evidence="3">The sequence shown here is derived from an EMBL/GenBank/DDBJ whole genome shotgun (WGS) entry which is preliminary data.</text>
</comment>
<evidence type="ECO:0000313" key="3">
    <source>
        <dbReference type="EMBL" id="MET3525346.1"/>
    </source>
</evidence>